<keyword evidence="1" id="KW-1133">Transmembrane helix</keyword>
<dbReference type="AlphaFoldDB" id="A0A1T4JVB4"/>
<evidence type="ECO:0000313" key="3">
    <source>
        <dbReference type="Proteomes" id="UP000243297"/>
    </source>
</evidence>
<accession>A0A1T4JVB4</accession>
<name>A0A1T4JVB4_9FIRM</name>
<evidence type="ECO:0000256" key="1">
    <source>
        <dbReference type="SAM" id="Phobius"/>
    </source>
</evidence>
<keyword evidence="1" id="KW-0812">Transmembrane</keyword>
<dbReference type="STRING" id="118967.SAMN02745191_0106"/>
<gene>
    <name evidence="2" type="ORF">SAMN02745191_0106</name>
</gene>
<keyword evidence="3" id="KW-1185">Reference proteome</keyword>
<dbReference type="EMBL" id="FUWY01000001">
    <property type="protein sequence ID" value="SJZ34059.1"/>
    <property type="molecule type" value="Genomic_DNA"/>
</dbReference>
<sequence length="203" mass="24248">MKFKKLIILAISIWIVIILVFIVKINKLNNDNGEYLYRNTAHDISNPKDVENIVQDILYNNTGKEFLIKKIDCFPNSTNKCDLELYSQRYSEFSFYALYPDYFYLDNTINLSKLKIVYYGYLYSIEMTQQINQVLNIDNIKITVNLDPEYYDHLRDDLTSEIKCDDLVDLKFRFILNGESENNKQQIREFINKLYTKSYEPFK</sequence>
<keyword evidence="1" id="KW-0472">Membrane</keyword>
<evidence type="ECO:0000313" key="2">
    <source>
        <dbReference type="EMBL" id="SJZ34059.1"/>
    </source>
</evidence>
<reference evidence="3" key="1">
    <citation type="submission" date="2017-02" db="EMBL/GenBank/DDBJ databases">
        <authorList>
            <person name="Varghese N."/>
            <person name="Submissions S."/>
        </authorList>
    </citation>
    <scope>NUCLEOTIDE SEQUENCE [LARGE SCALE GENOMIC DNA]</scope>
    <source>
        <strain evidence="3">ATCC 25662</strain>
    </source>
</reference>
<proteinExistence type="predicted"/>
<dbReference type="Proteomes" id="UP000243297">
    <property type="component" value="Unassembled WGS sequence"/>
</dbReference>
<feature type="transmembrane region" description="Helical" evidence="1">
    <location>
        <begin position="6"/>
        <end position="23"/>
    </location>
</feature>
<organism evidence="2 3">
    <name type="scientific">Anaerorhabdus furcosa</name>
    <dbReference type="NCBI Taxonomy" id="118967"/>
    <lineage>
        <taxon>Bacteria</taxon>
        <taxon>Bacillati</taxon>
        <taxon>Bacillota</taxon>
        <taxon>Erysipelotrichia</taxon>
        <taxon>Erysipelotrichales</taxon>
        <taxon>Erysipelotrichaceae</taxon>
        <taxon>Anaerorhabdus</taxon>
    </lineage>
</organism>
<protein>
    <submittedName>
        <fullName evidence="2">Uncharacterized protein</fullName>
    </submittedName>
</protein>
<dbReference type="RefSeq" id="WP_078710573.1">
    <property type="nucleotide sequence ID" value="NZ_FUWY01000001.1"/>
</dbReference>